<reference evidence="5 6" key="1">
    <citation type="journal article" date="2018" name="Front. Plant Sci.">
        <title>Red Clover (Trifolium pratense) and Zigzag Clover (T. medium) - A Picture of Genomic Similarities and Differences.</title>
        <authorList>
            <person name="Dluhosova J."/>
            <person name="Istvanek J."/>
            <person name="Nedelnik J."/>
            <person name="Repkova J."/>
        </authorList>
    </citation>
    <scope>NUCLEOTIDE SEQUENCE [LARGE SCALE GENOMIC DNA]</scope>
    <source>
        <strain evidence="6">cv. 10/8</strain>
        <tissue evidence="5">Leaf</tissue>
    </source>
</reference>
<dbReference type="AlphaFoldDB" id="A0A392QK57"/>
<protein>
    <submittedName>
        <fullName evidence="5">Receptor-like kinase S.2</fullName>
    </submittedName>
</protein>
<dbReference type="PROSITE" id="PS50011">
    <property type="entry name" value="PROTEIN_KINASE_DOM"/>
    <property type="match status" value="1"/>
</dbReference>
<dbReference type="InterPro" id="IPR001245">
    <property type="entry name" value="Ser-Thr/Tyr_kinase_cat_dom"/>
</dbReference>
<dbReference type="Gene3D" id="3.30.200.20">
    <property type="entry name" value="Phosphorylase Kinase, domain 1"/>
    <property type="match status" value="1"/>
</dbReference>
<evidence type="ECO:0000259" key="4">
    <source>
        <dbReference type="PROSITE" id="PS50011"/>
    </source>
</evidence>
<dbReference type="EMBL" id="LXQA010139498">
    <property type="protein sequence ID" value="MCI24090.1"/>
    <property type="molecule type" value="Genomic_DNA"/>
</dbReference>
<evidence type="ECO:0000256" key="1">
    <source>
        <dbReference type="ARBA" id="ARBA00022741"/>
    </source>
</evidence>
<name>A0A392QK57_9FABA</name>
<evidence type="ECO:0000313" key="6">
    <source>
        <dbReference type="Proteomes" id="UP000265520"/>
    </source>
</evidence>
<dbReference type="InterPro" id="IPR017441">
    <property type="entry name" value="Protein_kinase_ATP_BS"/>
</dbReference>
<dbReference type="Pfam" id="PF07714">
    <property type="entry name" value="PK_Tyr_Ser-Thr"/>
    <property type="match status" value="1"/>
</dbReference>
<dbReference type="PROSITE" id="PS00107">
    <property type="entry name" value="PROTEIN_KINASE_ATP"/>
    <property type="match status" value="1"/>
</dbReference>
<feature type="non-terminal residue" evidence="5">
    <location>
        <position position="144"/>
    </location>
</feature>
<dbReference type="InterPro" id="IPR011009">
    <property type="entry name" value="Kinase-like_dom_sf"/>
</dbReference>
<keyword evidence="1 3" id="KW-0547">Nucleotide-binding</keyword>
<dbReference type="InterPro" id="IPR000719">
    <property type="entry name" value="Prot_kinase_dom"/>
</dbReference>
<dbReference type="SUPFAM" id="SSF56112">
    <property type="entry name" value="Protein kinase-like (PK-like)"/>
    <property type="match status" value="1"/>
</dbReference>
<dbReference type="GO" id="GO:0051707">
    <property type="term" value="P:response to other organism"/>
    <property type="evidence" value="ECO:0007669"/>
    <property type="project" value="UniProtKB-ARBA"/>
</dbReference>
<keyword evidence="5" id="KW-0808">Transferase</keyword>
<dbReference type="Proteomes" id="UP000265520">
    <property type="component" value="Unassembled WGS sequence"/>
</dbReference>
<feature type="domain" description="Protein kinase" evidence="4">
    <location>
        <begin position="34"/>
        <end position="144"/>
    </location>
</feature>
<keyword evidence="5" id="KW-0675">Receptor</keyword>
<accession>A0A392QK57</accession>
<dbReference type="GO" id="GO:0004713">
    <property type="term" value="F:protein tyrosine kinase activity"/>
    <property type="evidence" value="ECO:0007669"/>
    <property type="project" value="InterPro"/>
</dbReference>
<keyword evidence="5" id="KW-0418">Kinase</keyword>
<keyword evidence="2 3" id="KW-0067">ATP-binding</keyword>
<evidence type="ECO:0000256" key="3">
    <source>
        <dbReference type="PROSITE-ProRule" id="PRU10141"/>
    </source>
</evidence>
<evidence type="ECO:0000313" key="5">
    <source>
        <dbReference type="EMBL" id="MCI24090.1"/>
    </source>
</evidence>
<comment type="caution">
    <text evidence="5">The sequence shown here is derived from an EMBL/GenBank/DDBJ whole genome shotgun (WGS) entry which is preliminary data.</text>
</comment>
<dbReference type="InterPro" id="IPR050528">
    <property type="entry name" value="L-type_Lectin-RKs"/>
</dbReference>
<feature type="binding site" evidence="3">
    <location>
        <position position="63"/>
    </location>
    <ligand>
        <name>ATP</name>
        <dbReference type="ChEBI" id="CHEBI:30616"/>
    </ligand>
</feature>
<keyword evidence="6" id="KW-1185">Reference proteome</keyword>
<sequence>MFHDMDGVQFGVKIGRDNPRIFSYAELFIGSNGFNEEQVLGSGGFGKVYKALLPSDGTLVAVKCCLSEKGKQFDKSFLAELSAVADLRHKNLVRLRGWCVHEDQLHLVYDYMPNRSLDRVLFRKPENLKGEQPLGWRQREKIVK</sequence>
<dbReference type="FunFam" id="3.30.200.20:FF:000532">
    <property type="entry name" value="Receptor like protein kinase S.2"/>
    <property type="match status" value="1"/>
</dbReference>
<dbReference type="GO" id="GO:0005524">
    <property type="term" value="F:ATP binding"/>
    <property type="evidence" value="ECO:0007669"/>
    <property type="project" value="UniProtKB-UniRule"/>
</dbReference>
<proteinExistence type="predicted"/>
<evidence type="ECO:0000256" key="2">
    <source>
        <dbReference type="ARBA" id="ARBA00022840"/>
    </source>
</evidence>
<organism evidence="5 6">
    <name type="scientific">Trifolium medium</name>
    <dbReference type="NCBI Taxonomy" id="97028"/>
    <lineage>
        <taxon>Eukaryota</taxon>
        <taxon>Viridiplantae</taxon>
        <taxon>Streptophyta</taxon>
        <taxon>Embryophyta</taxon>
        <taxon>Tracheophyta</taxon>
        <taxon>Spermatophyta</taxon>
        <taxon>Magnoliopsida</taxon>
        <taxon>eudicotyledons</taxon>
        <taxon>Gunneridae</taxon>
        <taxon>Pentapetalae</taxon>
        <taxon>rosids</taxon>
        <taxon>fabids</taxon>
        <taxon>Fabales</taxon>
        <taxon>Fabaceae</taxon>
        <taxon>Papilionoideae</taxon>
        <taxon>50 kb inversion clade</taxon>
        <taxon>NPAAA clade</taxon>
        <taxon>Hologalegina</taxon>
        <taxon>IRL clade</taxon>
        <taxon>Trifolieae</taxon>
        <taxon>Trifolium</taxon>
    </lineage>
</organism>
<dbReference type="PANTHER" id="PTHR27007">
    <property type="match status" value="1"/>
</dbReference>
<dbReference type="InterPro" id="IPR020635">
    <property type="entry name" value="Tyr_kinase_cat_dom"/>
</dbReference>
<dbReference type="SMART" id="SM00219">
    <property type="entry name" value="TyrKc"/>
    <property type="match status" value="1"/>
</dbReference>